<gene>
    <name evidence="6" type="primary">drrA_2</name>
    <name evidence="6" type="ORF">NCTC13149_00772</name>
</gene>
<keyword evidence="4 6" id="KW-0067">ATP-binding</keyword>
<keyword evidence="3" id="KW-0547">Nucleotide-binding</keyword>
<protein>
    <submittedName>
        <fullName evidence="6">Daunorubicin/doxorubicin resistance ATP-binding protein DrrA</fullName>
        <ecNumber evidence="6">3.6.3.-</ecNumber>
    </submittedName>
</protein>
<dbReference type="GO" id="GO:0016887">
    <property type="term" value="F:ATP hydrolysis activity"/>
    <property type="evidence" value="ECO:0007669"/>
    <property type="project" value="InterPro"/>
</dbReference>
<dbReference type="EMBL" id="UGSZ01000001">
    <property type="protein sequence ID" value="SUB56957.1"/>
    <property type="molecule type" value="Genomic_DNA"/>
</dbReference>
<dbReference type="PROSITE" id="PS50893">
    <property type="entry name" value="ABC_TRANSPORTER_2"/>
    <property type="match status" value="1"/>
</dbReference>
<dbReference type="SMART" id="SM00382">
    <property type="entry name" value="AAA"/>
    <property type="match status" value="1"/>
</dbReference>
<dbReference type="AlphaFoldDB" id="A0A379C5S3"/>
<evidence type="ECO:0000256" key="2">
    <source>
        <dbReference type="ARBA" id="ARBA00022448"/>
    </source>
</evidence>
<dbReference type="InterPro" id="IPR003593">
    <property type="entry name" value="AAA+_ATPase"/>
</dbReference>
<feature type="domain" description="ABC transporter" evidence="5">
    <location>
        <begin position="2"/>
        <end position="229"/>
    </location>
</feature>
<reference evidence="6 7" key="1">
    <citation type="submission" date="2018-06" db="EMBL/GenBank/DDBJ databases">
        <authorList>
            <consortium name="Pathogen Informatics"/>
            <person name="Doyle S."/>
        </authorList>
    </citation>
    <scope>NUCLEOTIDE SEQUENCE [LARGE SCALE GENOMIC DNA]</scope>
    <source>
        <strain evidence="6 7">NCTC13149</strain>
    </source>
</reference>
<dbReference type="InterPro" id="IPR027417">
    <property type="entry name" value="P-loop_NTPase"/>
</dbReference>
<evidence type="ECO:0000256" key="1">
    <source>
        <dbReference type="ARBA" id="ARBA00005417"/>
    </source>
</evidence>
<comment type="similarity">
    <text evidence="1">Belongs to the ABC transporter superfamily.</text>
</comment>
<proteinExistence type="inferred from homology"/>
<dbReference type="STRING" id="1122949.GCA_000378725_01492"/>
<dbReference type="SUPFAM" id="SSF52540">
    <property type="entry name" value="P-loop containing nucleoside triphosphate hydrolases"/>
    <property type="match status" value="1"/>
</dbReference>
<dbReference type="PANTHER" id="PTHR43335:SF2">
    <property type="entry name" value="ABC TRANSPORTER, ATP-BINDING PROTEIN"/>
    <property type="match status" value="1"/>
</dbReference>
<name>A0A379C5S3_9FIRM</name>
<evidence type="ECO:0000313" key="7">
    <source>
        <dbReference type="Proteomes" id="UP000255517"/>
    </source>
</evidence>
<evidence type="ECO:0000256" key="3">
    <source>
        <dbReference type="ARBA" id="ARBA00022741"/>
    </source>
</evidence>
<evidence type="ECO:0000256" key="4">
    <source>
        <dbReference type="ARBA" id="ARBA00022840"/>
    </source>
</evidence>
<dbReference type="InterPro" id="IPR017871">
    <property type="entry name" value="ABC_transporter-like_CS"/>
</dbReference>
<evidence type="ECO:0000259" key="5">
    <source>
        <dbReference type="PROSITE" id="PS50893"/>
    </source>
</evidence>
<dbReference type="Pfam" id="PF00005">
    <property type="entry name" value="ABC_tran"/>
    <property type="match status" value="1"/>
</dbReference>
<dbReference type="InterPro" id="IPR003439">
    <property type="entry name" value="ABC_transporter-like_ATP-bd"/>
</dbReference>
<dbReference type="Proteomes" id="UP000255517">
    <property type="component" value="Unassembled WGS sequence"/>
</dbReference>
<dbReference type="PANTHER" id="PTHR43335">
    <property type="entry name" value="ABC TRANSPORTER, ATP-BINDING PROTEIN"/>
    <property type="match status" value="1"/>
</dbReference>
<organism evidence="6 7">
    <name type="scientific">Peptoniphilus lacrimalis</name>
    <dbReference type="NCBI Taxonomy" id="33031"/>
    <lineage>
        <taxon>Bacteria</taxon>
        <taxon>Bacillati</taxon>
        <taxon>Bacillota</taxon>
        <taxon>Tissierellia</taxon>
        <taxon>Tissierellales</taxon>
        <taxon>Peptoniphilaceae</taxon>
        <taxon>Peptoniphilus</taxon>
    </lineage>
</organism>
<dbReference type="RefSeq" id="WP_019035139.1">
    <property type="nucleotide sequence ID" value="NZ_UGSZ01000001.1"/>
</dbReference>
<sequence>MLEIQAVNRSFGKKRALKSVDLEISNGIYGLLGENGAGKSTLMKILATLDKPSSGKVLFCEKDIWNNQDYLSQIGYMPQDIEIYDGFTAYDYLEYIALLKGMKKKGLKERIYEILEFVNLKDVDKKKIKTFSGGMKRRIGIGQAIINNPKILILDEPTAGLDPYERIRFSNIITNMSEDKIILFSTHIVSDIEAITDQVVILSEGMVKNKGKIQDMVLELQGKVKQVEVTNKELQDFTEETFVVRIKNQGDKYMVRFIEKEGSPKSGNILKANLEDYFVYIGGLKNEKN</sequence>
<dbReference type="EC" id="3.6.3.-" evidence="6"/>
<dbReference type="OrthoDB" id="9804819at2"/>
<accession>A0A379C5S3</accession>
<keyword evidence="2" id="KW-0813">Transport</keyword>
<dbReference type="Gene3D" id="3.40.50.300">
    <property type="entry name" value="P-loop containing nucleotide triphosphate hydrolases"/>
    <property type="match status" value="1"/>
</dbReference>
<evidence type="ECO:0000313" key="6">
    <source>
        <dbReference type="EMBL" id="SUB56957.1"/>
    </source>
</evidence>
<dbReference type="GO" id="GO:0005524">
    <property type="term" value="F:ATP binding"/>
    <property type="evidence" value="ECO:0007669"/>
    <property type="project" value="UniProtKB-KW"/>
</dbReference>
<dbReference type="PROSITE" id="PS00211">
    <property type="entry name" value="ABC_TRANSPORTER_1"/>
    <property type="match status" value="1"/>
</dbReference>
<keyword evidence="6" id="KW-0378">Hydrolase</keyword>